<dbReference type="Proteomes" id="UP000886751">
    <property type="component" value="Unassembled WGS sequence"/>
</dbReference>
<proteinExistence type="predicted"/>
<dbReference type="CDD" id="cd06267">
    <property type="entry name" value="PBP1_LacI_sugar_binding-like"/>
    <property type="match status" value="1"/>
</dbReference>
<dbReference type="Gene3D" id="1.10.260.40">
    <property type="entry name" value="lambda repressor-like DNA-binding domains"/>
    <property type="match status" value="1"/>
</dbReference>
<dbReference type="GO" id="GO:0000976">
    <property type="term" value="F:transcription cis-regulatory region binding"/>
    <property type="evidence" value="ECO:0007669"/>
    <property type="project" value="TreeGrafter"/>
</dbReference>
<gene>
    <name evidence="5" type="ORF">H9846_07385</name>
</gene>
<sequence length="331" mass="36115">MATMEQIAKQLGVSKGTVSKALNGAPDISETLRKTIVETAVALGYTRARRGAVRTLAVFIENMDYARAEDFGADIITGFRQMAEPAGYDVRVIDLSPELERSVRYDEYMLREGLLGALFLGLSLSDPWLRDFRTSRTPAVLYDNLVRQNPTVATLGMDNNEAIGQAVAALQGMGHRKVGYLSSALGSHIYQVRYRSFFNALRDHSLPDDASLAGTSYFSSETLDDHLPRLLEQGVTAILCSSDLLAHTVMIRCQELGLHVPRDISIVGFDDLPFCAHTAPPLSTIRQDRLQIGKSGYYALSSLMNGVPISSLLLHATLVLRGSTGPAPQKA</sequence>
<dbReference type="SMART" id="SM00354">
    <property type="entry name" value="HTH_LACI"/>
    <property type="match status" value="1"/>
</dbReference>
<accession>A0A9D1Y277</accession>
<dbReference type="InterPro" id="IPR046335">
    <property type="entry name" value="LacI/GalR-like_sensor"/>
</dbReference>
<dbReference type="InterPro" id="IPR000843">
    <property type="entry name" value="HTH_LacI"/>
</dbReference>
<feature type="domain" description="HTH lacI-type" evidence="4">
    <location>
        <begin position="2"/>
        <end position="55"/>
    </location>
</feature>
<evidence type="ECO:0000313" key="5">
    <source>
        <dbReference type="EMBL" id="HIX95266.1"/>
    </source>
</evidence>
<evidence type="ECO:0000256" key="1">
    <source>
        <dbReference type="ARBA" id="ARBA00023015"/>
    </source>
</evidence>
<evidence type="ECO:0000259" key="4">
    <source>
        <dbReference type="PROSITE" id="PS50932"/>
    </source>
</evidence>
<keyword evidence="1" id="KW-0805">Transcription regulation</keyword>
<dbReference type="Pfam" id="PF13377">
    <property type="entry name" value="Peripla_BP_3"/>
    <property type="match status" value="1"/>
</dbReference>
<reference evidence="5" key="2">
    <citation type="submission" date="2021-04" db="EMBL/GenBank/DDBJ databases">
        <authorList>
            <person name="Gilroy R."/>
        </authorList>
    </citation>
    <scope>NUCLEOTIDE SEQUENCE</scope>
    <source>
        <strain evidence="5">ChiHecec2B26-7398</strain>
    </source>
</reference>
<dbReference type="Pfam" id="PF00356">
    <property type="entry name" value="LacI"/>
    <property type="match status" value="1"/>
</dbReference>
<name>A0A9D1Y277_9FIRM</name>
<dbReference type="SUPFAM" id="SSF53822">
    <property type="entry name" value="Periplasmic binding protein-like I"/>
    <property type="match status" value="1"/>
</dbReference>
<evidence type="ECO:0000313" key="6">
    <source>
        <dbReference type="Proteomes" id="UP000886751"/>
    </source>
</evidence>
<comment type="caution">
    <text evidence="5">The sequence shown here is derived from an EMBL/GenBank/DDBJ whole genome shotgun (WGS) entry which is preliminary data.</text>
</comment>
<keyword evidence="2" id="KW-0238">DNA-binding</keyword>
<dbReference type="GO" id="GO:0003700">
    <property type="term" value="F:DNA-binding transcription factor activity"/>
    <property type="evidence" value="ECO:0007669"/>
    <property type="project" value="TreeGrafter"/>
</dbReference>
<keyword evidence="3" id="KW-0804">Transcription</keyword>
<dbReference type="PANTHER" id="PTHR30146:SF109">
    <property type="entry name" value="HTH-TYPE TRANSCRIPTIONAL REGULATOR GALS"/>
    <property type="match status" value="1"/>
</dbReference>
<dbReference type="Gene3D" id="3.40.50.2300">
    <property type="match status" value="2"/>
</dbReference>
<dbReference type="PANTHER" id="PTHR30146">
    <property type="entry name" value="LACI-RELATED TRANSCRIPTIONAL REPRESSOR"/>
    <property type="match status" value="1"/>
</dbReference>
<protein>
    <submittedName>
        <fullName evidence="5">LacI family transcriptional regulator</fullName>
    </submittedName>
</protein>
<dbReference type="InterPro" id="IPR028082">
    <property type="entry name" value="Peripla_BP_I"/>
</dbReference>
<dbReference type="SUPFAM" id="SSF47413">
    <property type="entry name" value="lambda repressor-like DNA-binding domains"/>
    <property type="match status" value="1"/>
</dbReference>
<dbReference type="PROSITE" id="PS50932">
    <property type="entry name" value="HTH_LACI_2"/>
    <property type="match status" value="1"/>
</dbReference>
<reference evidence="5" key="1">
    <citation type="journal article" date="2021" name="PeerJ">
        <title>Extensive microbial diversity within the chicken gut microbiome revealed by metagenomics and culture.</title>
        <authorList>
            <person name="Gilroy R."/>
            <person name="Ravi A."/>
            <person name="Getino M."/>
            <person name="Pursley I."/>
            <person name="Horton D.L."/>
            <person name="Alikhan N.F."/>
            <person name="Baker D."/>
            <person name="Gharbi K."/>
            <person name="Hall N."/>
            <person name="Watson M."/>
            <person name="Adriaenssens E.M."/>
            <person name="Foster-Nyarko E."/>
            <person name="Jarju S."/>
            <person name="Secka A."/>
            <person name="Antonio M."/>
            <person name="Oren A."/>
            <person name="Chaudhuri R.R."/>
            <person name="La Ragione R."/>
            <person name="Hildebrand F."/>
            <person name="Pallen M.J."/>
        </authorList>
    </citation>
    <scope>NUCLEOTIDE SEQUENCE</scope>
    <source>
        <strain evidence="5">ChiHecec2B26-7398</strain>
    </source>
</reference>
<organism evidence="5 6">
    <name type="scientific">Candidatus Gemmiger excrementipullorum</name>
    <dbReference type="NCBI Taxonomy" id="2838610"/>
    <lineage>
        <taxon>Bacteria</taxon>
        <taxon>Bacillati</taxon>
        <taxon>Bacillota</taxon>
        <taxon>Clostridia</taxon>
        <taxon>Eubacteriales</taxon>
        <taxon>Gemmiger</taxon>
    </lineage>
</organism>
<dbReference type="InterPro" id="IPR010982">
    <property type="entry name" value="Lambda_DNA-bd_dom_sf"/>
</dbReference>
<dbReference type="AlphaFoldDB" id="A0A9D1Y277"/>
<dbReference type="EMBL" id="DXEI01000112">
    <property type="protein sequence ID" value="HIX95266.1"/>
    <property type="molecule type" value="Genomic_DNA"/>
</dbReference>
<evidence type="ECO:0000256" key="3">
    <source>
        <dbReference type="ARBA" id="ARBA00023163"/>
    </source>
</evidence>
<dbReference type="CDD" id="cd01392">
    <property type="entry name" value="HTH_LacI"/>
    <property type="match status" value="1"/>
</dbReference>
<evidence type="ECO:0000256" key="2">
    <source>
        <dbReference type="ARBA" id="ARBA00023125"/>
    </source>
</evidence>